<sequence length="307" mass="35419">MKEHEKEWRKDARKKMGIRGNGKEGKRNEIYNYEEVEESEKKKKKKSNLKDEEKEEERYSRSSSVDRLAGLLILSCVRAWVGSLFGLIEWFLPMFSPAVGLMPDGLWRVLGLTLFHLFVLRRDEDSLLRKAFDYSPRCKRPLGRPRLRWQDQVYDNLSTVGGRQDDAENRAEWRYIVNEAKNHLVSEWDEGDNAGEMSPGSNTENYPAFAHIGLRENPGKNLNQTSASLPKQKEYSVDVRQAVLNALKKQSSVDKYFVILQQLKIVWSRRQKRRCQGQEYVNSSACDQALTGCNESILQAAADNKKG</sequence>
<keyword evidence="2" id="KW-1133">Transmembrane helix</keyword>
<keyword evidence="2" id="KW-0472">Membrane</keyword>
<comment type="caution">
    <text evidence="3">The sequence shown here is derived from an EMBL/GenBank/DDBJ whole genome shotgun (WGS) entry which is preliminary data.</text>
</comment>
<organism evidence="3 4">
    <name type="scientific">Periplaneta americana</name>
    <name type="common">American cockroach</name>
    <name type="synonym">Blatta americana</name>
    <dbReference type="NCBI Taxonomy" id="6978"/>
    <lineage>
        <taxon>Eukaryota</taxon>
        <taxon>Metazoa</taxon>
        <taxon>Ecdysozoa</taxon>
        <taxon>Arthropoda</taxon>
        <taxon>Hexapoda</taxon>
        <taxon>Insecta</taxon>
        <taxon>Pterygota</taxon>
        <taxon>Neoptera</taxon>
        <taxon>Polyneoptera</taxon>
        <taxon>Dictyoptera</taxon>
        <taxon>Blattodea</taxon>
        <taxon>Blattoidea</taxon>
        <taxon>Blattidae</taxon>
        <taxon>Blattinae</taxon>
        <taxon>Periplaneta</taxon>
    </lineage>
</organism>
<name>A0ABQ8SLY2_PERAM</name>
<accession>A0ABQ8SLY2</accession>
<proteinExistence type="predicted"/>
<keyword evidence="2" id="KW-0812">Transmembrane</keyword>
<feature type="compositionally biased region" description="Basic and acidic residues" evidence="1">
    <location>
        <begin position="1"/>
        <end position="10"/>
    </location>
</feature>
<evidence type="ECO:0000256" key="1">
    <source>
        <dbReference type="SAM" id="MobiDB-lite"/>
    </source>
</evidence>
<evidence type="ECO:0000313" key="4">
    <source>
        <dbReference type="Proteomes" id="UP001148838"/>
    </source>
</evidence>
<keyword evidence="4" id="KW-1185">Reference proteome</keyword>
<reference evidence="3 4" key="1">
    <citation type="journal article" date="2022" name="Allergy">
        <title>Genome assembly and annotation of Periplaneta americana reveal a comprehensive cockroach allergen profile.</title>
        <authorList>
            <person name="Wang L."/>
            <person name="Xiong Q."/>
            <person name="Saelim N."/>
            <person name="Wang L."/>
            <person name="Nong W."/>
            <person name="Wan A.T."/>
            <person name="Shi M."/>
            <person name="Liu X."/>
            <person name="Cao Q."/>
            <person name="Hui J.H.L."/>
            <person name="Sookrung N."/>
            <person name="Leung T.F."/>
            <person name="Tungtrongchitr A."/>
            <person name="Tsui S.K.W."/>
        </authorList>
    </citation>
    <scope>NUCLEOTIDE SEQUENCE [LARGE SCALE GENOMIC DNA]</scope>
    <source>
        <strain evidence="3">PWHHKU_190912</strain>
    </source>
</reference>
<dbReference type="Proteomes" id="UP001148838">
    <property type="component" value="Unassembled WGS sequence"/>
</dbReference>
<feature type="region of interest" description="Disordered" evidence="1">
    <location>
        <begin position="1"/>
        <end position="56"/>
    </location>
</feature>
<feature type="transmembrane region" description="Helical" evidence="2">
    <location>
        <begin position="68"/>
        <end position="92"/>
    </location>
</feature>
<evidence type="ECO:0000256" key="2">
    <source>
        <dbReference type="SAM" id="Phobius"/>
    </source>
</evidence>
<evidence type="ECO:0000313" key="3">
    <source>
        <dbReference type="EMBL" id="KAJ4434717.1"/>
    </source>
</evidence>
<feature type="transmembrane region" description="Helical" evidence="2">
    <location>
        <begin position="98"/>
        <end position="120"/>
    </location>
</feature>
<dbReference type="EMBL" id="JAJSOF020000025">
    <property type="protein sequence ID" value="KAJ4434717.1"/>
    <property type="molecule type" value="Genomic_DNA"/>
</dbReference>
<gene>
    <name evidence="3" type="ORF">ANN_23285</name>
</gene>
<protein>
    <submittedName>
        <fullName evidence="3">Uncharacterized protein</fullName>
    </submittedName>
</protein>